<dbReference type="AlphaFoldDB" id="A0A931MMH0"/>
<protein>
    <submittedName>
        <fullName evidence="2">Uncharacterized protein</fullName>
    </submittedName>
</protein>
<evidence type="ECO:0000313" key="2">
    <source>
        <dbReference type="EMBL" id="MBH0115028.1"/>
    </source>
</evidence>
<keyword evidence="1" id="KW-0175">Coiled coil</keyword>
<evidence type="ECO:0000256" key="1">
    <source>
        <dbReference type="SAM" id="Coils"/>
    </source>
</evidence>
<organism evidence="2 3">
    <name type="scientific">Novosphingobium aureum</name>
    <dbReference type="NCBI Taxonomy" id="2792964"/>
    <lineage>
        <taxon>Bacteria</taxon>
        <taxon>Pseudomonadati</taxon>
        <taxon>Pseudomonadota</taxon>
        <taxon>Alphaproteobacteria</taxon>
        <taxon>Sphingomonadales</taxon>
        <taxon>Sphingomonadaceae</taxon>
        <taxon>Novosphingobium</taxon>
    </lineage>
</organism>
<gene>
    <name evidence="2" type="ORF">I5E68_18950</name>
</gene>
<proteinExistence type="predicted"/>
<sequence>MARPAAKTDDLTAIEARREQLKRELAELDERAKAATLAAKDAGREIFLTALGRVKIPAMDRSQAKVIAKAIEKHGGESIARHLEALEAT</sequence>
<feature type="coiled-coil region" evidence="1">
    <location>
        <begin position="11"/>
        <end position="45"/>
    </location>
</feature>
<dbReference type="EMBL" id="JADZGI010000006">
    <property type="protein sequence ID" value="MBH0115028.1"/>
    <property type="molecule type" value="Genomic_DNA"/>
</dbReference>
<comment type="caution">
    <text evidence="2">The sequence shown here is derived from an EMBL/GenBank/DDBJ whole genome shotgun (WGS) entry which is preliminary data.</text>
</comment>
<name>A0A931MMH0_9SPHN</name>
<reference evidence="2" key="1">
    <citation type="submission" date="2020-11" db="EMBL/GenBank/DDBJ databases">
        <title>Novosphingobium aureum sp. nov., a marine bacterium isolated from sediment of a salt flat.</title>
        <authorList>
            <person name="Yoo Y."/>
            <person name="Kim J.-J."/>
        </authorList>
    </citation>
    <scope>NUCLEOTIDE SEQUENCE</scope>
    <source>
        <strain evidence="2">YJ-S2-02</strain>
    </source>
</reference>
<evidence type="ECO:0000313" key="3">
    <source>
        <dbReference type="Proteomes" id="UP000617634"/>
    </source>
</evidence>
<dbReference type="Proteomes" id="UP000617634">
    <property type="component" value="Unassembled WGS sequence"/>
</dbReference>
<dbReference type="RefSeq" id="WP_197167131.1">
    <property type="nucleotide sequence ID" value="NZ_JADZGI010000006.1"/>
</dbReference>
<keyword evidence="3" id="KW-1185">Reference proteome</keyword>
<accession>A0A931MMH0</accession>